<dbReference type="InterPro" id="IPR055285">
    <property type="entry name" value="ANKRD13_C"/>
</dbReference>
<feature type="region of interest" description="Disordered" evidence="9">
    <location>
        <begin position="1"/>
        <end position="31"/>
    </location>
</feature>
<sequence>MNEAKGDEKVHRVTLPSQFQEEIPAAPDTDNEYSVCKEMNERWNRVADIGDSEFTDRYKRAEYLDCANKIGDEINKRMEQELRNQSEEKANAEPSTVEYEQSILDTEIKIDSPTDCGTENGAQVFTSENDGEFPLHESVFREDKIKFINLLDREYDVTKKDKHGNTALHLAAMLGREDFIEMLLEFNCPIGTRNLQGWTALDEAVSYGDEDIVEMIVTKKSKQFYDDMMEKRRKIIPALEKIDDFYMELHWEFRTWIPGVSYFLPSDRCKIRKRGLSIRMDCTLAGFDYFKFRYKRGHISLLFDGTSSPNPTLVFMDNEDKYYKKVDFKDKSKEGSFWEEAEEMIENDIEFATMSTSSITFKRHLDWLRFDKTIGRFKTNYYEVRGMEVKRRKRREHLSEQQKKHNKNEKINAKRLIWQGIKSNLATARDSDDSDESEGSDDNEIEPVSPCQVTWEQYIGSEPGMHPTLARPILIKEQLISVKTTIGMSKELPLPVNQFVKILEVLAPFKQFNKLRELIDMKLPEGFPVKLEIPLIATVSAIVTFPEFYYYSQSKENPFPEYLFKVPENYKYHPGGMLSNKL</sequence>
<keyword evidence="6" id="KW-0143">Chaperone</keyword>
<evidence type="ECO:0000256" key="5">
    <source>
        <dbReference type="ARBA" id="ARBA00023136"/>
    </source>
</evidence>
<feature type="repeat" description="ANK" evidence="8">
    <location>
        <begin position="163"/>
        <end position="195"/>
    </location>
</feature>
<evidence type="ECO:0000256" key="7">
    <source>
        <dbReference type="ARBA" id="ARBA00037107"/>
    </source>
</evidence>
<feature type="compositionally biased region" description="Basic and acidic residues" evidence="9">
    <location>
        <begin position="1"/>
        <end position="11"/>
    </location>
</feature>
<dbReference type="PANTHER" id="PTHR12447">
    <property type="entry name" value="ANKYRIN REPEAT DOMAIN-CONTAINING PROTEIN 13"/>
    <property type="match status" value="1"/>
</dbReference>
<gene>
    <name evidence="11" type="ORF">V9T40_006251</name>
</gene>
<dbReference type="Pfam" id="PF12796">
    <property type="entry name" value="Ank_2"/>
    <property type="match status" value="1"/>
</dbReference>
<dbReference type="PROSITE" id="PS50088">
    <property type="entry name" value="ANK_REPEAT"/>
    <property type="match status" value="1"/>
</dbReference>
<dbReference type="Gene3D" id="1.25.40.20">
    <property type="entry name" value="Ankyrin repeat-containing domain"/>
    <property type="match status" value="1"/>
</dbReference>
<evidence type="ECO:0000259" key="10">
    <source>
        <dbReference type="Pfam" id="PF11904"/>
    </source>
</evidence>
<keyword evidence="5" id="KW-0472">Membrane</keyword>
<reference evidence="11 12" key="1">
    <citation type="submission" date="2024-03" db="EMBL/GenBank/DDBJ databases">
        <title>Adaptation during the transition from Ophiocordyceps entomopathogen to insect associate is accompanied by gene loss and intensified selection.</title>
        <authorList>
            <person name="Ward C.M."/>
            <person name="Onetto C.A."/>
            <person name="Borneman A.R."/>
        </authorList>
    </citation>
    <scope>NUCLEOTIDE SEQUENCE [LARGE SCALE GENOMIC DNA]</scope>
    <source>
        <strain evidence="11">AWRI1</strain>
        <tissue evidence="11">Single Adult Female</tissue>
    </source>
</reference>
<dbReference type="Pfam" id="PF11904">
    <property type="entry name" value="ANKRD13_C"/>
    <property type="match status" value="1"/>
</dbReference>
<keyword evidence="2" id="KW-0677">Repeat</keyword>
<dbReference type="InterPro" id="IPR002110">
    <property type="entry name" value="Ankyrin_rpt"/>
</dbReference>
<dbReference type="GO" id="GO:0005102">
    <property type="term" value="F:signaling receptor binding"/>
    <property type="evidence" value="ECO:0007669"/>
    <property type="project" value="TreeGrafter"/>
</dbReference>
<dbReference type="PANTHER" id="PTHR12447:SF25">
    <property type="entry name" value="ANKYRIN REPEAT DOMAIN-CONTAINING PROTEIN 13C"/>
    <property type="match status" value="1"/>
</dbReference>
<keyword evidence="3" id="KW-0256">Endoplasmic reticulum</keyword>
<feature type="region of interest" description="Disordered" evidence="9">
    <location>
        <begin position="427"/>
        <end position="447"/>
    </location>
</feature>
<evidence type="ECO:0000256" key="6">
    <source>
        <dbReference type="ARBA" id="ARBA00023186"/>
    </source>
</evidence>
<dbReference type="SUPFAM" id="SSF48403">
    <property type="entry name" value="Ankyrin repeat"/>
    <property type="match status" value="1"/>
</dbReference>
<evidence type="ECO:0000256" key="9">
    <source>
        <dbReference type="SAM" id="MobiDB-lite"/>
    </source>
</evidence>
<dbReference type="SMART" id="SM00248">
    <property type="entry name" value="ANK"/>
    <property type="match status" value="2"/>
</dbReference>
<proteinExistence type="predicted"/>
<evidence type="ECO:0000256" key="2">
    <source>
        <dbReference type="ARBA" id="ARBA00022737"/>
    </source>
</evidence>
<evidence type="ECO:0000313" key="11">
    <source>
        <dbReference type="EMBL" id="KAK7605065.1"/>
    </source>
</evidence>
<organism evidence="11 12">
    <name type="scientific">Parthenolecanium corni</name>
    <dbReference type="NCBI Taxonomy" id="536013"/>
    <lineage>
        <taxon>Eukaryota</taxon>
        <taxon>Metazoa</taxon>
        <taxon>Ecdysozoa</taxon>
        <taxon>Arthropoda</taxon>
        <taxon>Hexapoda</taxon>
        <taxon>Insecta</taxon>
        <taxon>Pterygota</taxon>
        <taxon>Neoptera</taxon>
        <taxon>Paraneoptera</taxon>
        <taxon>Hemiptera</taxon>
        <taxon>Sternorrhyncha</taxon>
        <taxon>Coccoidea</taxon>
        <taxon>Coccidae</taxon>
        <taxon>Parthenolecanium</taxon>
    </lineage>
</organism>
<comment type="subcellular location">
    <subcellularLocation>
        <location evidence="1">Endoplasmic reticulum membrane</location>
    </subcellularLocation>
</comment>
<accession>A0AAN9TXW5</accession>
<dbReference type="Proteomes" id="UP001367676">
    <property type="component" value="Unassembled WGS sequence"/>
</dbReference>
<dbReference type="GO" id="GO:0005789">
    <property type="term" value="C:endoplasmic reticulum membrane"/>
    <property type="evidence" value="ECO:0007669"/>
    <property type="project" value="UniProtKB-SubCell"/>
</dbReference>
<dbReference type="AlphaFoldDB" id="A0AAN9TXW5"/>
<evidence type="ECO:0000313" key="12">
    <source>
        <dbReference type="Proteomes" id="UP001367676"/>
    </source>
</evidence>
<evidence type="ECO:0000256" key="1">
    <source>
        <dbReference type="ARBA" id="ARBA00004586"/>
    </source>
</evidence>
<keyword evidence="4 8" id="KW-0040">ANK repeat</keyword>
<protein>
    <recommendedName>
        <fullName evidence="10">Ankyrin repeat domain-containing protein</fullName>
    </recommendedName>
</protein>
<dbReference type="PROSITE" id="PS50297">
    <property type="entry name" value="ANK_REP_REGION"/>
    <property type="match status" value="1"/>
</dbReference>
<keyword evidence="12" id="KW-1185">Reference proteome</keyword>
<evidence type="ECO:0000256" key="3">
    <source>
        <dbReference type="ARBA" id="ARBA00022824"/>
    </source>
</evidence>
<evidence type="ECO:0000256" key="8">
    <source>
        <dbReference type="PROSITE-ProRule" id="PRU00023"/>
    </source>
</evidence>
<comment type="function">
    <text evidence="7">Acts as a molecular chaperone for G protein-coupled receptors, regulating their biogenesis and exit from the ER.</text>
</comment>
<dbReference type="InterPro" id="IPR036770">
    <property type="entry name" value="Ankyrin_rpt-contain_sf"/>
</dbReference>
<dbReference type="EMBL" id="JBBCAQ010000003">
    <property type="protein sequence ID" value="KAK7605065.1"/>
    <property type="molecule type" value="Genomic_DNA"/>
</dbReference>
<dbReference type="InterPro" id="IPR021832">
    <property type="entry name" value="ANKRD13"/>
</dbReference>
<dbReference type="GO" id="GO:0006621">
    <property type="term" value="P:protein retention in ER lumen"/>
    <property type="evidence" value="ECO:0007669"/>
    <property type="project" value="TreeGrafter"/>
</dbReference>
<feature type="compositionally biased region" description="Acidic residues" evidence="9">
    <location>
        <begin position="432"/>
        <end position="445"/>
    </location>
</feature>
<name>A0AAN9TXW5_9HEMI</name>
<evidence type="ECO:0000256" key="4">
    <source>
        <dbReference type="ARBA" id="ARBA00023043"/>
    </source>
</evidence>
<comment type="caution">
    <text evidence="11">The sequence shown here is derived from an EMBL/GenBank/DDBJ whole genome shotgun (WGS) entry which is preliminary data.</text>
</comment>
<feature type="domain" description="Ankyrin repeat" evidence="10">
    <location>
        <begin position="279"/>
        <end position="553"/>
    </location>
</feature>